<sequence>MDVRIEKFRDIDLKETFFDSLRQSYQSFDEWFQKKKDAGEDAYVYRNPDNGLILDFLYLKPETEALNEVTPPLPIKKRLKIGTFKVTSRKTRSGEYFLKRALDRAIAEDVEECYVTIFPTDDLRLLISRFEAFGFKCVAQKEHSDGRKENVYVRDMRQAEKDVLKQYPFVRLAESRKWLLSIYPEYHTKLFPDSILKTEDPYEVLQDVSETNSIHKIYVCRMQNVWTMKPGDLVVIYRTGDGDGPAAYRSVVTSVCVVEEVKTSFDFDNFEDFFKYANTYSVFNESQLRDWYNQRKQMTAVKMTYNVALKKRVINKTLKDVVGMNPDYWGFCSVTDDQFRHILQLGAADERYFIH</sequence>
<dbReference type="InterPro" id="IPR002740">
    <property type="entry name" value="EVE_domain"/>
</dbReference>
<dbReference type="Pfam" id="PF01878">
    <property type="entry name" value="EVE"/>
    <property type="match status" value="1"/>
</dbReference>
<accession>A0A380S5I7</accession>
<dbReference type="RefSeq" id="WP_109572966.1">
    <property type="nucleotide sequence ID" value="NZ_UHJL01000002.1"/>
</dbReference>
<name>A0A380S5I7_FIBSU</name>
<protein>
    <submittedName>
        <fullName evidence="2">EVE domain-containing protein</fullName>
    </submittedName>
</protein>
<evidence type="ECO:0000313" key="3">
    <source>
        <dbReference type="Proteomes" id="UP000255423"/>
    </source>
</evidence>
<feature type="domain" description="EVE" evidence="1">
    <location>
        <begin position="222"/>
        <end position="345"/>
    </location>
</feature>
<evidence type="ECO:0000313" key="2">
    <source>
        <dbReference type="EMBL" id="SUQ24492.1"/>
    </source>
</evidence>
<dbReference type="AlphaFoldDB" id="A0A380S5I7"/>
<evidence type="ECO:0000259" key="1">
    <source>
        <dbReference type="Pfam" id="PF01878"/>
    </source>
</evidence>
<organism evidence="2 3">
    <name type="scientific">Fibrobacter succinogenes</name>
    <name type="common">Bacteroides succinogenes</name>
    <dbReference type="NCBI Taxonomy" id="833"/>
    <lineage>
        <taxon>Bacteria</taxon>
        <taxon>Pseudomonadati</taxon>
        <taxon>Fibrobacterota</taxon>
        <taxon>Fibrobacteria</taxon>
        <taxon>Fibrobacterales</taxon>
        <taxon>Fibrobacteraceae</taxon>
        <taxon>Fibrobacter</taxon>
    </lineage>
</organism>
<dbReference type="Proteomes" id="UP000255423">
    <property type="component" value="Unassembled WGS sequence"/>
</dbReference>
<reference evidence="2 3" key="1">
    <citation type="submission" date="2017-08" db="EMBL/GenBank/DDBJ databases">
        <authorList>
            <person name="de Groot N.N."/>
        </authorList>
    </citation>
    <scope>NUCLEOTIDE SEQUENCE [LARGE SCALE GENOMIC DNA]</scope>
    <source>
        <strain evidence="2 3">HM2</strain>
    </source>
</reference>
<gene>
    <name evidence="2" type="ORF">SAMN05661053_1898</name>
</gene>
<dbReference type="EMBL" id="UHJL01000002">
    <property type="protein sequence ID" value="SUQ24492.1"/>
    <property type="molecule type" value="Genomic_DNA"/>
</dbReference>
<proteinExistence type="predicted"/>